<gene>
    <name evidence="1" type="ORF">CY34DRAFT_287465</name>
</gene>
<dbReference type="InParanoid" id="A0A0D0B0H1"/>
<organism evidence="1 2">
    <name type="scientific">Suillus luteus UH-Slu-Lm8-n1</name>
    <dbReference type="NCBI Taxonomy" id="930992"/>
    <lineage>
        <taxon>Eukaryota</taxon>
        <taxon>Fungi</taxon>
        <taxon>Dikarya</taxon>
        <taxon>Basidiomycota</taxon>
        <taxon>Agaricomycotina</taxon>
        <taxon>Agaricomycetes</taxon>
        <taxon>Agaricomycetidae</taxon>
        <taxon>Boletales</taxon>
        <taxon>Suillineae</taxon>
        <taxon>Suillaceae</taxon>
        <taxon>Suillus</taxon>
    </lineage>
</organism>
<protein>
    <submittedName>
        <fullName evidence="1">Uncharacterized protein</fullName>
    </submittedName>
</protein>
<reference evidence="1 2" key="1">
    <citation type="submission" date="2014-04" db="EMBL/GenBank/DDBJ databases">
        <authorList>
            <consortium name="DOE Joint Genome Institute"/>
            <person name="Kuo A."/>
            <person name="Ruytinx J."/>
            <person name="Rineau F."/>
            <person name="Colpaert J."/>
            <person name="Kohler A."/>
            <person name="Nagy L.G."/>
            <person name="Floudas D."/>
            <person name="Copeland A."/>
            <person name="Barry K.W."/>
            <person name="Cichocki N."/>
            <person name="Veneault-Fourrey C."/>
            <person name="LaButti K."/>
            <person name="Lindquist E.A."/>
            <person name="Lipzen A."/>
            <person name="Lundell T."/>
            <person name="Morin E."/>
            <person name="Murat C."/>
            <person name="Sun H."/>
            <person name="Tunlid A."/>
            <person name="Henrissat B."/>
            <person name="Grigoriev I.V."/>
            <person name="Hibbett D.S."/>
            <person name="Martin F."/>
            <person name="Nordberg H.P."/>
            <person name="Cantor M.N."/>
            <person name="Hua S.X."/>
        </authorList>
    </citation>
    <scope>NUCLEOTIDE SEQUENCE [LARGE SCALE GENOMIC DNA]</scope>
    <source>
        <strain evidence="1 2">UH-Slu-Lm8-n1</strain>
    </source>
</reference>
<sequence>MKCCCGTPVIIRTNLNIHLREQAGVALPLASSLGGGLRKRIRLKLEQPSDAVPILLSWLGTVSWNASFLVVNCDCSRVPFSECWFQGQGHGSSNCATRSDELPGQSLSTASLQPPFHPSYSYRSHNHDVVRSKVSYRTPVAEVYFESPSELEAKNSILFWRSKSCFSQAIPAECSNRSLINESMTPGQSSCFAQK</sequence>
<proteinExistence type="predicted"/>
<keyword evidence="2" id="KW-1185">Reference proteome</keyword>
<dbReference type="OrthoDB" id="10640732at2759"/>
<dbReference type="EMBL" id="KN835317">
    <property type="protein sequence ID" value="KIK40047.1"/>
    <property type="molecule type" value="Genomic_DNA"/>
</dbReference>
<dbReference type="AlphaFoldDB" id="A0A0D0B0H1"/>
<evidence type="ECO:0000313" key="1">
    <source>
        <dbReference type="EMBL" id="KIK40047.1"/>
    </source>
</evidence>
<dbReference type="HOGENOM" id="CLU_1397163_0_0_1"/>
<name>A0A0D0B0H1_9AGAM</name>
<reference evidence="2" key="2">
    <citation type="submission" date="2015-01" db="EMBL/GenBank/DDBJ databases">
        <title>Evolutionary Origins and Diversification of the Mycorrhizal Mutualists.</title>
        <authorList>
            <consortium name="DOE Joint Genome Institute"/>
            <consortium name="Mycorrhizal Genomics Consortium"/>
            <person name="Kohler A."/>
            <person name="Kuo A."/>
            <person name="Nagy L.G."/>
            <person name="Floudas D."/>
            <person name="Copeland A."/>
            <person name="Barry K.W."/>
            <person name="Cichocki N."/>
            <person name="Veneault-Fourrey C."/>
            <person name="LaButti K."/>
            <person name="Lindquist E.A."/>
            <person name="Lipzen A."/>
            <person name="Lundell T."/>
            <person name="Morin E."/>
            <person name="Murat C."/>
            <person name="Riley R."/>
            <person name="Ohm R."/>
            <person name="Sun H."/>
            <person name="Tunlid A."/>
            <person name="Henrissat B."/>
            <person name="Grigoriev I.V."/>
            <person name="Hibbett D.S."/>
            <person name="Martin F."/>
        </authorList>
    </citation>
    <scope>NUCLEOTIDE SEQUENCE [LARGE SCALE GENOMIC DNA]</scope>
    <source>
        <strain evidence="2">UH-Slu-Lm8-n1</strain>
    </source>
</reference>
<evidence type="ECO:0000313" key="2">
    <source>
        <dbReference type="Proteomes" id="UP000054485"/>
    </source>
</evidence>
<dbReference type="Proteomes" id="UP000054485">
    <property type="component" value="Unassembled WGS sequence"/>
</dbReference>
<accession>A0A0D0B0H1</accession>